<gene>
    <name evidence="8" type="ORF">BWZ43_04870</name>
</gene>
<dbReference type="Gene3D" id="2.60.120.260">
    <property type="entry name" value="Galactose-binding domain-like"/>
    <property type="match status" value="2"/>
</dbReference>
<keyword evidence="7" id="KW-0732">Signal</keyword>
<dbReference type="AlphaFoldDB" id="A0A8E2IBD1"/>
<keyword evidence="3 6" id="KW-0812">Transmembrane</keyword>
<keyword evidence="4 6" id="KW-1133">Transmembrane helix</keyword>
<reference evidence="8 9" key="1">
    <citation type="submission" date="2017-01" db="EMBL/GenBank/DDBJ databases">
        <title>Draft genome sequence of Bacillus oleronius.</title>
        <authorList>
            <person name="Allam M."/>
        </authorList>
    </citation>
    <scope>NUCLEOTIDE SEQUENCE [LARGE SCALE GENOMIC DNA]</scope>
    <source>
        <strain evidence="8 9">DSM 9356</strain>
    </source>
</reference>
<evidence type="ECO:0000256" key="1">
    <source>
        <dbReference type="ARBA" id="ARBA00004162"/>
    </source>
</evidence>
<proteinExistence type="predicted"/>
<keyword evidence="2" id="KW-1003">Cell membrane</keyword>
<evidence type="ECO:0000313" key="9">
    <source>
        <dbReference type="Proteomes" id="UP000189761"/>
    </source>
</evidence>
<accession>A0A8E2IBD1</accession>
<evidence type="ECO:0000256" key="2">
    <source>
        <dbReference type="ARBA" id="ARBA00022475"/>
    </source>
</evidence>
<dbReference type="PANTHER" id="PTHR39083:SF1">
    <property type="entry name" value="CYCLIC DI-GMP-BINDING PROTEIN"/>
    <property type="match status" value="1"/>
</dbReference>
<dbReference type="RefSeq" id="WP_071974783.1">
    <property type="nucleotide sequence ID" value="NZ_CP065424.1"/>
</dbReference>
<dbReference type="Pfam" id="PF03170">
    <property type="entry name" value="BcsB"/>
    <property type="match status" value="1"/>
</dbReference>
<keyword evidence="9" id="KW-1185">Reference proteome</keyword>
<evidence type="ECO:0000256" key="6">
    <source>
        <dbReference type="SAM" id="Phobius"/>
    </source>
</evidence>
<comment type="caution">
    <text evidence="8">The sequence shown here is derived from an EMBL/GenBank/DDBJ whole genome shotgun (WGS) entry which is preliminary data.</text>
</comment>
<feature type="transmembrane region" description="Helical" evidence="6">
    <location>
        <begin position="682"/>
        <end position="702"/>
    </location>
</feature>
<organism evidence="8 9">
    <name type="scientific">Heyndrickxia oleronia</name>
    <dbReference type="NCBI Taxonomy" id="38875"/>
    <lineage>
        <taxon>Bacteria</taxon>
        <taxon>Bacillati</taxon>
        <taxon>Bacillota</taxon>
        <taxon>Bacilli</taxon>
        <taxon>Bacillales</taxon>
        <taxon>Bacillaceae</taxon>
        <taxon>Heyndrickxia</taxon>
    </lineage>
</organism>
<dbReference type="InterPro" id="IPR018513">
    <property type="entry name" value="Cell_synthase_bac"/>
</dbReference>
<evidence type="ECO:0008006" key="10">
    <source>
        <dbReference type="Google" id="ProtNLM"/>
    </source>
</evidence>
<dbReference type="GO" id="GO:0006011">
    <property type="term" value="P:UDP-alpha-D-glucose metabolic process"/>
    <property type="evidence" value="ECO:0007669"/>
    <property type="project" value="InterPro"/>
</dbReference>
<protein>
    <recommendedName>
        <fullName evidence="10">Cellulose biosynthesis cyclic di-GMP-binding regulatory protein BcsB</fullName>
    </recommendedName>
</protein>
<sequence>MKNNRIIFITSLIIFFLCMGQLNSAAQTLTEIPIQGMEIEGQNNVGTRHSITNSPIELIGPEQEVTFYYENISDAKGQNNQLVLDFTHSEMLISPSSLTLSVDGQTITSKPLNSQNEKGQIIFPLTGNALKKGSHSVKVSYHGVIKEGVCVDQGTSGNWLNIGINSYIQLNGQINDIKQSLKDYPDIFQGTSTNPVFIILPDKASMETLNSGLMVATYLREQSYTEGSVQMVRESNVKSLRGNVLFIGAQTEFSTPFMKQVMEKASLPTDNQSLLLSRHKLVNGKNKVEALFVTAKTPGEIQKRVSVLTNQQWMKQLSGNQMSIQTIPNWKETDNHRQVTLKQFGMGNFILDSTQGKSQHYFYYLPKSLHSGQTSTLKLHLKRSETILPTNEKMGKTINGGEVELVVFINDVPHSVDLRTLKNAENGVYTVNIPIDAKTIKDNGMMDIQFVANGLNQKNSCTNSDENRWIYISDDSSFNFPSKDQKDEGDTTFAAYPLPFGGKDSKTTIILPQTVKVEDQQLLALYLSLSMNGQLPQITLTSADKVEVNELKNTNAIFIGGPALQPLLNKVNDQLEITYKEKSKPDLNKYGFIPESVDLFSWIQPNPWSPKQNSILVLDHQISSTPLISKTFLDYLVNNDEESTIIVQSNNNQLFSNASQIKIKDQKEAEEKGKKQGRDFSILWIIEFVALILLIALLIIIVRKRGKRKE</sequence>
<feature type="chain" id="PRO_5039585477" description="Cellulose biosynthesis cyclic di-GMP-binding regulatory protein BcsB" evidence="7">
    <location>
        <begin position="26"/>
        <end position="710"/>
    </location>
</feature>
<feature type="signal peptide" evidence="7">
    <location>
        <begin position="1"/>
        <end position="25"/>
    </location>
</feature>
<evidence type="ECO:0000313" key="8">
    <source>
        <dbReference type="EMBL" id="OOP69420.1"/>
    </source>
</evidence>
<comment type="subcellular location">
    <subcellularLocation>
        <location evidence="1">Cell membrane</location>
        <topology evidence="1">Single-pass membrane protein</topology>
    </subcellularLocation>
</comment>
<name>A0A8E2IBD1_9BACI</name>
<keyword evidence="5 6" id="KW-0472">Membrane</keyword>
<evidence type="ECO:0000256" key="3">
    <source>
        <dbReference type="ARBA" id="ARBA00022692"/>
    </source>
</evidence>
<dbReference type="EMBL" id="MTLA01000053">
    <property type="protein sequence ID" value="OOP69420.1"/>
    <property type="molecule type" value="Genomic_DNA"/>
</dbReference>
<dbReference type="Proteomes" id="UP000189761">
    <property type="component" value="Unassembled WGS sequence"/>
</dbReference>
<evidence type="ECO:0000256" key="7">
    <source>
        <dbReference type="SAM" id="SignalP"/>
    </source>
</evidence>
<dbReference type="GO" id="GO:0005886">
    <property type="term" value="C:plasma membrane"/>
    <property type="evidence" value="ECO:0007669"/>
    <property type="project" value="UniProtKB-SubCell"/>
</dbReference>
<evidence type="ECO:0000256" key="4">
    <source>
        <dbReference type="ARBA" id="ARBA00022989"/>
    </source>
</evidence>
<evidence type="ECO:0000256" key="5">
    <source>
        <dbReference type="ARBA" id="ARBA00023136"/>
    </source>
</evidence>
<dbReference type="PANTHER" id="PTHR39083">
    <property type="entry name" value="CYCLIC DI-GMP-BINDING PROTEIN"/>
    <property type="match status" value="1"/>
</dbReference>